<dbReference type="Gene3D" id="1.20.58.860">
    <property type="match status" value="1"/>
</dbReference>
<keyword evidence="4 11" id="KW-0645">Protease</keyword>
<evidence type="ECO:0000256" key="5">
    <source>
        <dbReference type="ARBA" id="ARBA00022786"/>
    </source>
</evidence>
<dbReference type="Gene3D" id="3.40.532.10">
    <property type="entry name" value="Peptidase C12, ubiquitin carboxyl-terminal hydrolase"/>
    <property type="match status" value="1"/>
</dbReference>
<dbReference type="EC" id="3.4.19.12" evidence="12"/>
<evidence type="ECO:0000256" key="7">
    <source>
        <dbReference type="ARBA" id="ARBA00022807"/>
    </source>
</evidence>
<dbReference type="Proteomes" id="UP001149090">
    <property type="component" value="Unassembled WGS sequence"/>
</dbReference>
<comment type="similarity">
    <text evidence="3 11 12">Belongs to the peptidase C12 family.</text>
</comment>
<comment type="subcellular location">
    <subcellularLocation>
        <location evidence="2">Nucleus</location>
    </subcellularLocation>
</comment>
<feature type="site" description="Transition state stabilizer" evidence="11">
    <location>
        <position position="80"/>
    </location>
</feature>
<keyword evidence="6 11" id="KW-0378">Hydrolase</keyword>
<dbReference type="PANTHER" id="PTHR10589">
    <property type="entry name" value="UBIQUITIN CARBOXYL-TERMINAL HYDROLASE"/>
    <property type="match status" value="1"/>
</dbReference>
<feature type="site" description="Important for enzyme activity" evidence="10 11">
    <location>
        <position position="181"/>
    </location>
</feature>
<dbReference type="OMA" id="YIQYEIQ"/>
<feature type="active site" description="Proton donor" evidence="9 11">
    <location>
        <position position="166"/>
    </location>
</feature>
<gene>
    <name evidence="16" type="ORF">M0811_14149</name>
</gene>
<keyword evidence="13" id="KW-0175">Coiled coil</keyword>
<evidence type="ECO:0000259" key="15">
    <source>
        <dbReference type="PROSITE" id="PS52048"/>
    </source>
</evidence>
<name>A0A9Q0LW82_ANAIG</name>
<evidence type="ECO:0000256" key="11">
    <source>
        <dbReference type="PROSITE-ProRule" id="PRU01393"/>
    </source>
</evidence>
<dbReference type="InterPro" id="IPR038765">
    <property type="entry name" value="Papain-like_cys_pep_sf"/>
</dbReference>
<evidence type="ECO:0000256" key="9">
    <source>
        <dbReference type="PIRSR" id="PIRSR038120-1"/>
    </source>
</evidence>
<dbReference type="PRINTS" id="PR00707">
    <property type="entry name" value="UBCTHYDRLASE"/>
</dbReference>
<evidence type="ECO:0000256" key="12">
    <source>
        <dbReference type="RuleBase" id="RU361215"/>
    </source>
</evidence>
<comment type="catalytic activity">
    <reaction evidence="1 11 12">
        <text>Thiol-dependent hydrolysis of ester, thioester, amide, peptide and isopeptide bonds formed by the C-terminal Gly of ubiquitin (a 76-residue protein attached to proteins as an intracellular targeting signal).</text>
        <dbReference type="EC" id="3.4.19.12"/>
    </reaction>
</comment>
<dbReference type="OrthoDB" id="1924260at2759"/>
<dbReference type="GO" id="GO:0004843">
    <property type="term" value="F:cysteine-type deubiquitinase activity"/>
    <property type="evidence" value="ECO:0007669"/>
    <property type="project" value="UniProtKB-UniRule"/>
</dbReference>
<keyword evidence="8" id="KW-0539">Nucleus</keyword>
<evidence type="ECO:0000256" key="3">
    <source>
        <dbReference type="ARBA" id="ARBA00009326"/>
    </source>
</evidence>
<evidence type="ECO:0000256" key="13">
    <source>
        <dbReference type="SAM" id="Coils"/>
    </source>
</evidence>
<dbReference type="InterPro" id="IPR017390">
    <property type="entry name" value="Ubiquitinyl_hydrolase_UCH37"/>
</dbReference>
<dbReference type="PANTHER" id="PTHR10589:SF16">
    <property type="entry name" value="UBIQUITIN CARBOXYL-TERMINAL HYDROLASE ISOZYME L5"/>
    <property type="match status" value="1"/>
</dbReference>
<dbReference type="InterPro" id="IPR001578">
    <property type="entry name" value="Peptidase_C12_UCH"/>
</dbReference>
<dbReference type="PROSITE" id="PS52048">
    <property type="entry name" value="UCH_DOMAIN"/>
    <property type="match status" value="1"/>
</dbReference>
<evidence type="ECO:0000256" key="1">
    <source>
        <dbReference type="ARBA" id="ARBA00000707"/>
    </source>
</evidence>
<keyword evidence="5 11" id="KW-0833">Ubl conjugation pathway</keyword>
<evidence type="ECO:0000313" key="17">
    <source>
        <dbReference type="Proteomes" id="UP001149090"/>
    </source>
</evidence>
<dbReference type="Pfam" id="PF18031">
    <property type="entry name" value="UCH_C"/>
    <property type="match status" value="1"/>
</dbReference>
<accession>A0A9Q0LW82</accession>
<protein>
    <recommendedName>
        <fullName evidence="12">Ubiquitin carboxyl-terminal hydrolase</fullName>
        <ecNumber evidence="12">3.4.19.12</ecNumber>
    </recommendedName>
</protein>
<dbReference type="InterPro" id="IPR036959">
    <property type="entry name" value="Peptidase_C12_UCH_sf"/>
</dbReference>
<proteinExistence type="inferred from homology"/>
<dbReference type="FunFam" id="3.40.532.10:FF:000003">
    <property type="entry name" value="Ubiquitin carboxyl-terminal hydrolase"/>
    <property type="match status" value="1"/>
</dbReference>
<sequence length="378" mass="44065">MDSWSTIESDPGVFTEMIEGFGVVKDQIQAEELFSFDEESFNDLQPIYGLVFLFKWDPKLHIVNKGTVVDPPDEVFFAKQIVQNACATQAILSILLNLENSFPEIDIGTHLTNFKSFTKDFPPDLKGNAIGDHDLFREVHNNFARPEPFIYEQGDEDDADDSELYHFVSFLPINGILFEFDGLKSGPILHENCTLENWTEVARKVIIERTQMFGTEIRFNLMAIVKNRVTVLNEKINELKSQKEKITDDNESALSEIDSELETLEILLSSEEDKRKNWKIENVRRQHNYIPFFINLLKISAQNGFLENMEKKAKQEAELKEMQEKSKEKDEKEKSNEDEKKDEKEKDNQMDQEKKEDEKEKDDEKDNQMDQEKKDDDQ</sequence>
<dbReference type="AlphaFoldDB" id="A0A9Q0LW82"/>
<dbReference type="InterPro" id="IPR041507">
    <property type="entry name" value="UCH_C"/>
</dbReference>
<dbReference type="GO" id="GO:0005634">
    <property type="term" value="C:nucleus"/>
    <property type="evidence" value="ECO:0007669"/>
    <property type="project" value="UniProtKB-SubCell"/>
</dbReference>
<reference evidence="16" key="1">
    <citation type="submission" date="2022-10" db="EMBL/GenBank/DDBJ databases">
        <title>Novel sulphate-reducing endosymbionts in the free-living metamonad Anaeramoeba.</title>
        <authorList>
            <person name="Jerlstrom-Hultqvist J."/>
            <person name="Cepicka I."/>
            <person name="Gallot-Lavallee L."/>
            <person name="Salas-Leiva D."/>
            <person name="Curtis B.A."/>
            <person name="Zahonova K."/>
            <person name="Pipaliya S."/>
            <person name="Dacks J."/>
            <person name="Roger A.J."/>
        </authorList>
    </citation>
    <scope>NUCLEOTIDE SEQUENCE</scope>
    <source>
        <strain evidence="16">BMAN</strain>
    </source>
</reference>
<evidence type="ECO:0000256" key="10">
    <source>
        <dbReference type="PIRSR" id="PIRSR038120-2"/>
    </source>
</evidence>
<dbReference type="GO" id="GO:0006511">
    <property type="term" value="P:ubiquitin-dependent protein catabolic process"/>
    <property type="evidence" value="ECO:0007669"/>
    <property type="project" value="UniProtKB-UniRule"/>
</dbReference>
<keyword evidence="7 11" id="KW-0788">Thiol protease</keyword>
<dbReference type="GO" id="GO:0005737">
    <property type="term" value="C:cytoplasm"/>
    <property type="evidence" value="ECO:0007669"/>
    <property type="project" value="TreeGrafter"/>
</dbReference>
<dbReference type="EMBL" id="JAPDFW010000013">
    <property type="protein sequence ID" value="KAJ5080132.1"/>
    <property type="molecule type" value="Genomic_DNA"/>
</dbReference>
<feature type="region of interest" description="Disordered" evidence="14">
    <location>
        <begin position="316"/>
        <end position="378"/>
    </location>
</feature>
<feature type="coiled-coil region" evidence="13">
    <location>
        <begin position="222"/>
        <end position="281"/>
    </location>
</feature>
<dbReference type="Pfam" id="PF01088">
    <property type="entry name" value="Peptidase_C12"/>
    <property type="match status" value="1"/>
</dbReference>
<dbReference type="PIRSF" id="PIRSF038120">
    <property type="entry name" value="Ubiquitinyl_hydrolase_UCH37"/>
    <property type="match status" value="1"/>
</dbReference>
<dbReference type="CDD" id="cd09617">
    <property type="entry name" value="Peptidase_C12_UCH37_BAP1"/>
    <property type="match status" value="1"/>
</dbReference>
<organism evidence="16 17">
    <name type="scientific">Anaeramoeba ignava</name>
    <name type="common">Anaerobic marine amoeba</name>
    <dbReference type="NCBI Taxonomy" id="1746090"/>
    <lineage>
        <taxon>Eukaryota</taxon>
        <taxon>Metamonada</taxon>
        <taxon>Anaeramoebidae</taxon>
        <taxon>Anaeramoeba</taxon>
    </lineage>
</organism>
<comment type="caution">
    <text evidence="16">The sequence shown here is derived from an EMBL/GenBank/DDBJ whole genome shotgun (WGS) entry which is preliminary data.</text>
</comment>
<evidence type="ECO:0000256" key="2">
    <source>
        <dbReference type="ARBA" id="ARBA00004123"/>
    </source>
</evidence>
<dbReference type="GO" id="GO:0016579">
    <property type="term" value="P:protein deubiquitination"/>
    <property type="evidence" value="ECO:0007669"/>
    <property type="project" value="InterPro"/>
</dbReference>
<evidence type="ECO:0000313" key="16">
    <source>
        <dbReference type="EMBL" id="KAJ5080132.1"/>
    </source>
</evidence>
<evidence type="ECO:0000256" key="6">
    <source>
        <dbReference type="ARBA" id="ARBA00022801"/>
    </source>
</evidence>
<evidence type="ECO:0000256" key="8">
    <source>
        <dbReference type="ARBA" id="ARBA00023242"/>
    </source>
</evidence>
<feature type="active site" description="Nucleophile" evidence="9 11">
    <location>
        <position position="86"/>
    </location>
</feature>
<feature type="domain" description="UCH catalytic" evidence="15">
    <location>
        <begin position="3"/>
        <end position="226"/>
    </location>
</feature>
<dbReference type="PROSITE" id="PS52049">
    <property type="entry name" value="ULD"/>
    <property type="match status" value="1"/>
</dbReference>
<keyword evidence="17" id="KW-1185">Reference proteome</keyword>
<evidence type="ECO:0000256" key="4">
    <source>
        <dbReference type="ARBA" id="ARBA00022670"/>
    </source>
</evidence>
<evidence type="ECO:0000256" key="14">
    <source>
        <dbReference type="SAM" id="MobiDB-lite"/>
    </source>
</evidence>
<dbReference type="SUPFAM" id="SSF54001">
    <property type="entry name" value="Cysteine proteinases"/>
    <property type="match status" value="1"/>
</dbReference>